<organism evidence="1 2">
    <name type="scientific">Fistulina hepatica ATCC 64428</name>
    <dbReference type="NCBI Taxonomy" id="1128425"/>
    <lineage>
        <taxon>Eukaryota</taxon>
        <taxon>Fungi</taxon>
        <taxon>Dikarya</taxon>
        <taxon>Basidiomycota</taxon>
        <taxon>Agaricomycotina</taxon>
        <taxon>Agaricomycetes</taxon>
        <taxon>Agaricomycetidae</taxon>
        <taxon>Agaricales</taxon>
        <taxon>Fistulinaceae</taxon>
        <taxon>Fistulina</taxon>
    </lineage>
</organism>
<proteinExistence type="predicted"/>
<keyword evidence="2" id="KW-1185">Reference proteome</keyword>
<dbReference type="Proteomes" id="UP000054144">
    <property type="component" value="Unassembled WGS sequence"/>
</dbReference>
<evidence type="ECO:0000313" key="2">
    <source>
        <dbReference type="Proteomes" id="UP000054144"/>
    </source>
</evidence>
<accession>A0A0D7A5J0</accession>
<name>A0A0D7A5J0_9AGAR</name>
<reference evidence="1 2" key="1">
    <citation type="journal article" date="2015" name="Fungal Genet. Biol.">
        <title>Evolution of novel wood decay mechanisms in Agaricales revealed by the genome sequences of Fistulina hepatica and Cylindrobasidium torrendii.</title>
        <authorList>
            <person name="Floudas D."/>
            <person name="Held B.W."/>
            <person name="Riley R."/>
            <person name="Nagy L.G."/>
            <person name="Koehler G."/>
            <person name="Ransdell A.S."/>
            <person name="Younus H."/>
            <person name="Chow J."/>
            <person name="Chiniquy J."/>
            <person name="Lipzen A."/>
            <person name="Tritt A."/>
            <person name="Sun H."/>
            <person name="Haridas S."/>
            <person name="LaButti K."/>
            <person name="Ohm R.A."/>
            <person name="Kues U."/>
            <person name="Blanchette R.A."/>
            <person name="Grigoriev I.V."/>
            <person name="Minto R.E."/>
            <person name="Hibbett D.S."/>
        </authorList>
    </citation>
    <scope>NUCLEOTIDE SEQUENCE [LARGE SCALE GENOMIC DNA]</scope>
    <source>
        <strain evidence="1 2">ATCC 64428</strain>
    </source>
</reference>
<protein>
    <submittedName>
        <fullName evidence="1">Uncharacterized protein</fullName>
    </submittedName>
</protein>
<dbReference type="AlphaFoldDB" id="A0A0D7A5J0"/>
<dbReference type="EMBL" id="KN882035">
    <property type="protein sequence ID" value="KIY46292.1"/>
    <property type="molecule type" value="Genomic_DNA"/>
</dbReference>
<sequence>MVVAPVFRRGESNVSFAAQLVVDLHSLRRITTQRTHKWLQPNPYMVRVDAIALASDVFASTATASPSLSLCLAGRRGGAVLACHGSVERRSPFVLEMRVAGTCAACGGDWQLSQLPVFAPFAGRPERTWHVQLRHPLAPALIVDNAHLSRFIVD</sequence>
<gene>
    <name evidence="1" type="ORF">FISHEDRAFT_75728</name>
</gene>
<evidence type="ECO:0000313" key="1">
    <source>
        <dbReference type="EMBL" id="KIY46292.1"/>
    </source>
</evidence>